<protein>
    <submittedName>
        <fullName evidence="1">Uncharacterized protein</fullName>
    </submittedName>
</protein>
<gene>
    <name evidence="1" type="ORF">NDU88_006975</name>
</gene>
<proteinExistence type="predicted"/>
<sequence length="78" mass="8852">MVPLWALGLRCSVHNRSLQRQMLNDGRAETEIQTQPVMGAAESSPHLILALTSALRVPSRIEKKRYGIGLRVYFMRMT</sequence>
<organism evidence="1 2">
    <name type="scientific">Pleurodeles waltl</name>
    <name type="common">Iberian ribbed newt</name>
    <dbReference type="NCBI Taxonomy" id="8319"/>
    <lineage>
        <taxon>Eukaryota</taxon>
        <taxon>Metazoa</taxon>
        <taxon>Chordata</taxon>
        <taxon>Craniata</taxon>
        <taxon>Vertebrata</taxon>
        <taxon>Euteleostomi</taxon>
        <taxon>Amphibia</taxon>
        <taxon>Batrachia</taxon>
        <taxon>Caudata</taxon>
        <taxon>Salamandroidea</taxon>
        <taxon>Salamandridae</taxon>
        <taxon>Pleurodelinae</taxon>
        <taxon>Pleurodeles</taxon>
    </lineage>
</organism>
<reference evidence="1" key="1">
    <citation type="journal article" date="2022" name="bioRxiv">
        <title>Sequencing and chromosome-scale assembly of the giantPleurodeles waltlgenome.</title>
        <authorList>
            <person name="Brown T."/>
            <person name="Elewa A."/>
            <person name="Iarovenko S."/>
            <person name="Subramanian E."/>
            <person name="Araus A.J."/>
            <person name="Petzold A."/>
            <person name="Susuki M."/>
            <person name="Suzuki K.-i.T."/>
            <person name="Hayashi T."/>
            <person name="Toyoda A."/>
            <person name="Oliveira C."/>
            <person name="Osipova E."/>
            <person name="Leigh N.D."/>
            <person name="Simon A."/>
            <person name="Yun M.H."/>
        </authorList>
    </citation>
    <scope>NUCLEOTIDE SEQUENCE</scope>
    <source>
        <strain evidence="1">20211129_DDA</strain>
        <tissue evidence="1">Liver</tissue>
    </source>
</reference>
<dbReference type="Proteomes" id="UP001066276">
    <property type="component" value="Chromosome 1_2"/>
</dbReference>
<evidence type="ECO:0000313" key="2">
    <source>
        <dbReference type="Proteomes" id="UP001066276"/>
    </source>
</evidence>
<comment type="caution">
    <text evidence="1">The sequence shown here is derived from an EMBL/GenBank/DDBJ whole genome shotgun (WGS) entry which is preliminary data.</text>
</comment>
<accession>A0AAV7WFR0</accession>
<evidence type="ECO:0000313" key="1">
    <source>
        <dbReference type="EMBL" id="KAJ1211617.1"/>
    </source>
</evidence>
<dbReference type="AlphaFoldDB" id="A0AAV7WFR0"/>
<dbReference type="EMBL" id="JANPWB010000002">
    <property type="protein sequence ID" value="KAJ1211617.1"/>
    <property type="molecule type" value="Genomic_DNA"/>
</dbReference>
<name>A0AAV7WFR0_PLEWA</name>
<keyword evidence="2" id="KW-1185">Reference proteome</keyword>